<dbReference type="HOGENOM" id="CLU_1704556_0_0_1"/>
<protein>
    <submittedName>
        <fullName evidence="1">Uncharacterized protein</fullName>
    </submittedName>
</protein>
<dbReference type="EMBL" id="CH981532">
    <property type="protein sequence ID" value="EDK47208.1"/>
    <property type="molecule type" value="Genomic_DNA"/>
</dbReference>
<dbReference type="InParanoid" id="A5E700"/>
<dbReference type="Proteomes" id="UP000001996">
    <property type="component" value="Unassembled WGS sequence"/>
</dbReference>
<sequence>MLETHSVWLMQYTGYVCNGRYKLCCVVWMVFAAELTFVTCSSVYLVHFCCCCLFVVQERIASVKREDSRTLWGSLWGSLLDLCRSSQILLDFPGFALGASKCQGCVFRTFAWGAQALLLLLARTEKETASSSAKTSLSSPSPAFLGWREWAQLL</sequence>
<evidence type="ECO:0000313" key="1">
    <source>
        <dbReference type="EMBL" id="EDK47208.1"/>
    </source>
</evidence>
<dbReference type="AlphaFoldDB" id="A5E700"/>
<reference evidence="1 2" key="1">
    <citation type="journal article" date="2009" name="Nature">
        <title>Evolution of pathogenicity and sexual reproduction in eight Candida genomes.</title>
        <authorList>
            <person name="Butler G."/>
            <person name="Rasmussen M.D."/>
            <person name="Lin M.F."/>
            <person name="Santos M.A."/>
            <person name="Sakthikumar S."/>
            <person name="Munro C.A."/>
            <person name="Rheinbay E."/>
            <person name="Grabherr M."/>
            <person name="Forche A."/>
            <person name="Reedy J.L."/>
            <person name="Agrafioti I."/>
            <person name="Arnaud M.B."/>
            <person name="Bates S."/>
            <person name="Brown A.J."/>
            <person name="Brunke S."/>
            <person name="Costanzo M.C."/>
            <person name="Fitzpatrick D.A."/>
            <person name="de Groot P.W."/>
            <person name="Harris D."/>
            <person name="Hoyer L.L."/>
            <person name="Hube B."/>
            <person name="Klis F.M."/>
            <person name="Kodira C."/>
            <person name="Lennard N."/>
            <person name="Logue M.E."/>
            <person name="Martin R."/>
            <person name="Neiman A.M."/>
            <person name="Nikolaou E."/>
            <person name="Quail M.A."/>
            <person name="Quinn J."/>
            <person name="Santos M.C."/>
            <person name="Schmitzberger F.F."/>
            <person name="Sherlock G."/>
            <person name="Shah P."/>
            <person name="Silverstein K.A."/>
            <person name="Skrzypek M.S."/>
            <person name="Soll D."/>
            <person name="Staggs R."/>
            <person name="Stansfield I."/>
            <person name="Stumpf M.P."/>
            <person name="Sudbery P.E."/>
            <person name="Srikantha T."/>
            <person name="Zeng Q."/>
            <person name="Berman J."/>
            <person name="Berriman M."/>
            <person name="Heitman J."/>
            <person name="Gow N.A."/>
            <person name="Lorenz M.C."/>
            <person name="Birren B.W."/>
            <person name="Kellis M."/>
            <person name="Cuomo C.A."/>
        </authorList>
    </citation>
    <scope>NUCLEOTIDE SEQUENCE [LARGE SCALE GENOMIC DNA]</scope>
    <source>
        <strain evidence="2">ATCC 11503 / BCRC 21390 / CBS 2605 / JCM 1781 / NBRC 1676 / NRRL YB-4239</strain>
    </source>
</reference>
<gene>
    <name evidence="1" type="ORF">LELG_05389</name>
</gene>
<organism evidence="1 2">
    <name type="scientific">Lodderomyces elongisporus (strain ATCC 11503 / CBS 2605 / JCM 1781 / NBRC 1676 / NRRL YB-4239)</name>
    <name type="common">Yeast</name>
    <name type="synonym">Saccharomyces elongisporus</name>
    <dbReference type="NCBI Taxonomy" id="379508"/>
    <lineage>
        <taxon>Eukaryota</taxon>
        <taxon>Fungi</taxon>
        <taxon>Dikarya</taxon>
        <taxon>Ascomycota</taxon>
        <taxon>Saccharomycotina</taxon>
        <taxon>Pichiomycetes</taxon>
        <taxon>Debaryomycetaceae</taxon>
        <taxon>Candida/Lodderomyces clade</taxon>
        <taxon>Lodderomyces</taxon>
    </lineage>
</organism>
<accession>A5E700</accession>
<keyword evidence="2" id="KW-1185">Reference proteome</keyword>
<name>A5E700_LODEL</name>
<dbReference type="VEuPathDB" id="FungiDB:LELG_05389"/>
<evidence type="ECO:0000313" key="2">
    <source>
        <dbReference type="Proteomes" id="UP000001996"/>
    </source>
</evidence>
<proteinExistence type="predicted"/>